<dbReference type="GO" id="GO:0016787">
    <property type="term" value="F:hydrolase activity"/>
    <property type="evidence" value="ECO:0007669"/>
    <property type="project" value="UniProtKB-KW"/>
</dbReference>
<dbReference type="SUPFAM" id="SSF53474">
    <property type="entry name" value="alpha/beta-Hydrolases"/>
    <property type="match status" value="1"/>
</dbReference>
<comment type="caution">
    <text evidence="2">The sequence shown here is derived from an EMBL/GenBank/DDBJ whole genome shotgun (WGS) entry which is preliminary data.</text>
</comment>
<dbReference type="Proteomes" id="UP000295163">
    <property type="component" value="Unassembled WGS sequence"/>
</dbReference>
<evidence type="ECO:0000313" key="3">
    <source>
        <dbReference type="Proteomes" id="UP000295163"/>
    </source>
</evidence>
<dbReference type="RefSeq" id="WP_133410282.1">
    <property type="nucleotide sequence ID" value="NZ_SMZT01000003.1"/>
</dbReference>
<organism evidence="2 3">
    <name type="scientific">Kocuria rosea</name>
    <name type="common">Deinococcus erythromyxa</name>
    <name type="synonym">Micrococcus rubens</name>
    <dbReference type="NCBI Taxonomy" id="1275"/>
    <lineage>
        <taxon>Bacteria</taxon>
        <taxon>Bacillati</taxon>
        <taxon>Actinomycetota</taxon>
        <taxon>Actinomycetes</taxon>
        <taxon>Micrococcales</taxon>
        <taxon>Micrococcaceae</taxon>
        <taxon>Kocuria</taxon>
    </lineage>
</organism>
<protein>
    <submittedName>
        <fullName evidence="2">Alpha/beta hydrolase</fullName>
    </submittedName>
</protein>
<dbReference type="InterPro" id="IPR029058">
    <property type="entry name" value="AB_hydrolase_fold"/>
</dbReference>
<evidence type="ECO:0000313" key="2">
    <source>
        <dbReference type="EMBL" id="TDL43021.1"/>
    </source>
</evidence>
<accession>A0A4R5YDA0</accession>
<reference evidence="2 3" key="1">
    <citation type="submission" date="2019-03" db="EMBL/GenBank/DDBJ databases">
        <title>Genome Sequencing and Assembly of Various Microbes Isolated from Partially Reclaimed Soil and Acid Mine Drainage (AMD) Site.</title>
        <authorList>
            <person name="Steinbock B."/>
            <person name="Bechtold R."/>
            <person name="Sevigny J.L."/>
            <person name="Thomas D."/>
            <person name="Cuthill L.R."/>
            <person name="Aveiro Johannsen E.J."/>
            <person name="Thomas K."/>
            <person name="Ghosh A."/>
        </authorList>
    </citation>
    <scope>NUCLEOTIDE SEQUENCE [LARGE SCALE GENOMIC DNA]</scope>
    <source>
        <strain evidence="2 3">S-A3</strain>
    </source>
</reference>
<dbReference type="EMBL" id="SMZT01000003">
    <property type="protein sequence ID" value="TDL43021.1"/>
    <property type="molecule type" value="Genomic_DNA"/>
</dbReference>
<evidence type="ECO:0000259" key="1">
    <source>
        <dbReference type="Pfam" id="PF12697"/>
    </source>
</evidence>
<gene>
    <name evidence="2" type="ORF">E2R59_09375</name>
</gene>
<feature type="domain" description="AB hydrolase-1" evidence="1">
    <location>
        <begin position="23"/>
        <end position="269"/>
    </location>
</feature>
<dbReference type="GeneID" id="64347624"/>
<sequence length="288" mass="30978">MSTITATERTQIEEANASGRRTVLLVHGLWAIAPGWAPWREFLEDRDFATVALEWPGEPATVEEALAHPEALAGVGVTDVTDHAADVIAALDRAPGLIGHSFGGLVTHKLAGMGLAAATVGVSPAPFRGAFGLRWSVVRGGAPVLTNPANLGRAVRLTYPQFRYSWANQVSEQEARELWETYHVACPGKPLFEAVAGQLVPVRAATADWRHPDRGPMLLIGSATDRLVPLGVVRSEYAKQQRNPHPTALVEVPNRGHSLTIDHGWPEIAQLAADYLDEHLPAPGIPQP</sequence>
<proteinExistence type="predicted"/>
<name>A0A4R5YDA0_KOCRO</name>
<keyword evidence="2" id="KW-0378">Hydrolase</keyword>
<dbReference type="InterPro" id="IPR000073">
    <property type="entry name" value="AB_hydrolase_1"/>
</dbReference>
<dbReference type="Pfam" id="PF12697">
    <property type="entry name" value="Abhydrolase_6"/>
    <property type="match status" value="1"/>
</dbReference>
<dbReference type="AlphaFoldDB" id="A0A4R5YDA0"/>
<dbReference type="Gene3D" id="3.40.50.1820">
    <property type="entry name" value="alpha/beta hydrolase"/>
    <property type="match status" value="1"/>
</dbReference>